<dbReference type="SUPFAM" id="SSF47005">
    <property type="entry name" value="Peripheral subunit-binding domain of 2-oxo acid dehydrogenase complex"/>
    <property type="match status" value="1"/>
</dbReference>
<dbReference type="Gene3D" id="4.10.320.10">
    <property type="entry name" value="E3-binding domain"/>
    <property type="match status" value="1"/>
</dbReference>
<dbReference type="Gene3D" id="3.30.559.10">
    <property type="entry name" value="Chloramphenicol acetyltransferase-like domain"/>
    <property type="match status" value="1"/>
</dbReference>
<dbReference type="InterPro" id="IPR036625">
    <property type="entry name" value="E3-bd_dom_sf"/>
</dbReference>
<dbReference type="InterPro" id="IPR001078">
    <property type="entry name" value="2-oxoacid_DH_actylTfrase"/>
</dbReference>
<dbReference type="PROSITE" id="PS51826">
    <property type="entry name" value="PSBD"/>
    <property type="match status" value="1"/>
</dbReference>
<comment type="cofactor">
    <cofactor evidence="1 6">
        <name>(R)-lipoate</name>
        <dbReference type="ChEBI" id="CHEBI:83088"/>
    </cofactor>
</comment>
<dbReference type="GO" id="GO:0004742">
    <property type="term" value="F:dihydrolipoyllysine-residue acetyltransferase activity"/>
    <property type="evidence" value="ECO:0007669"/>
    <property type="project" value="UniProtKB-EC"/>
</dbReference>
<feature type="region of interest" description="Disordered" evidence="7">
    <location>
        <begin position="80"/>
        <end position="148"/>
    </location>
</feature>
<evidence type="ECO:0000256" key="3">
    <source>
        <dbReference type="ARBA" id="ARBA00022679"/>
    </source>
</evidence>
<organism evidence="10 11">
    <name type="scientific">Enteractinococcus fodinae</name>
    <dbReference type="NCBI Taxonomy" id="684663"/>
    <lineage>
        <taxon>Bacteria</taxon>
        <taxon>Bacillati</taxon>
        <taxon>Actinomycetota</taxon>
        <taxon>Actinomycetes</taxon>
        <taxon>Micrococcales</taxon>
        <taxon>Micrococcaceae</taxon>
    </lineage>
</organism>
<evidence type="ECO:0000256" key="5">
    <source>
        <dbReference type="ARBA" id="ARBA00023315"/>
    </source>
</evidence>
<evidence type="ECO:0000259" key="9">
    <source>
        <dbReference type="PROSITE" id="PS51826"/>
    </source>
</evidence>
<dbReference type="InterPro" id="IPR000089">
    <property type="entry name" value="Biotin_lipoyl"/>
</dbReference>
<dbReference type="Proteomes" id="UP001183794">
    <property type="component" value="Unassembled WGS sequence"/>
</dbReference>
<keyword evidence="4 6" id="KW-0450">Lipoyl</keyword>
<evidence type="ECO:0000256" key="4">
    <source>
        <dbReference type="ARBA" id="ARBA00022823"/>
    </source>
</evidence>
<dbReference type="EC" id="2.3.1.-" evidence="6"/>
<protein>
    <recommendedName>
        <fullName evidence="6">Dihydrolipoamide acetyltransferase component of pyruvate dehydrogenase complex</fullName>
        <ecNumber evidence="6">2.3.1.-</ecNumber>
    </recommendedName>
</protein>
<dbReference type="Pfam" id="PF00364">
    <property type="entry name" value="Biotin_lipoyl"/>
    <property type="match status" value="1"/>
</dbReference>
<keyword evidence="11" id="KW-1185">Reference proteome</keyword>
<evidence type="ECO:0000256" key="7">
    <source>
        <dbReference type="SAM" id="MobiDB-lite"/>
    </source>
</evidence>
<dbReference type="InterPro" id="IPR050743">
    <property type="entry name" value="2-oxoacid_DH_E2_comp"/>
</dbReference>
<dbReference type="Pfam" id="PF02817">
    <property type="entry name" value="E3_binding"/>
    <property type="match status" value="1"/>
</dbReference>
<dbReference type="InterPro" id="IPR011053">
    <property type="entry name" value="Single_hybrid_motif"/>
</dbReference>
<dbReference type="CDD" id="cd06849">
    <property type="entry name" value="lipoyl_domain"/>
    <property type="match status" value="1"/>
</dbReference>
<keyword evidence="10" id="KW-0670">Pyruvate</keyword>
<dbReference type="InterPro" id="IPR004167">
    <property type="entry name" value="PSBD"/>
</dbReference>
<keyword evidence="5 6" id="KW-0012">Acyltransferase</keyword>
<gene>
    <name evidence="10" type="ORF">J2S62_000271</name>
</gene>
<dbReference type="InterPro" id="IPR023213">
    <property type="entry name" value="CAT-like_dom_sf"/>
</dbReference>
<dbReference type="EMBL" id="JAVDYJ010000001">
    <property type="protein sequence ID" value="MDR7346014.1"/>
    <property type="molecule type" value="Genomic_DNA"/>
</dbReference>
<evidence type="ECO:0000313" key="10">
    <source>
        <dbReference type="EMBL" id="MDR7346014.1"/>
    </source>
</evidence>
<dbReference type="Pfam" id="PF00198">
    <property type="entry name" value="2-oxoacid_dh"/>
    <property type="match status" value="1"/>
</dbReference>
<feature type="domain" description="Lipoyl-binding" evidence="8">
    <location>
        <begin position="1"/>
        <end position="76"/>
    </location>
</feature>
<sequence length="440" mass="46826">MKIFTLPDVGEGLTEADLVNWLVDVGDTVTVNQVVAEIETAKSLVEIPSPWAGTVKELYVQVGDTVNVGDNFFAIQITAGGTDNDDDDAPVQAPLVGSGPKEDTPGRRRRRRKPAAAAPAEVETPVENHPEVTEAPEELEPEPAPATPQKSDLFAKVLAKPPVRKLAKDHGLDLTTITPTGQHGEVTRDDVRAVLDGAVSSAAASQSHTTKATSETIPVTGVRKATAKAVTESYTTAPHITAYRQVDATRTMEYIQRLKQHPRFTDVRVSPLLVVAMAVTQAALNTPETNATWHGDSYTLHHHVNLGIAAATPRGLLVPNIKDAHNLNQLEMAQAIQELTQRARDGKTQPAELADGTITITSVGPLGIDTAAPIINPGQSGILAFGTIKQQPWVVDGKIEPRWVTTLGGAFDHRIVDGAEAGAFLADVAAILEEPALLIS</sequence>
<reference evidence="10 11" key="1">
    <citation type="submission" date="2023-07" db="EMBL/GenBank/DDBJ databases">
        <title>Sequencing the genomes of 1000 actinobacteria strains.</title>
        <authorList>
            <person name="Klenk H.-P."/>
        </authorList>
    </citation>
    <scope>NUCLEOTIDE SEQUENCE [LARGE SCALE GENOMIC DNA]</scope>
    <source>
        <strain evidence="10 11">DSM 22966</strain>
    </source>
</reference>
<evidence type="ECO:0000256" key="1">
    <source>
        <dbReference type="ARBA" id="ARBA00001938"/>
    </source>
</evidence>
<comment type="caution">
    <text evidence="10">The sequence shown here is derived from an EMBL/GenBank/DDBJ whole genome shotgun (WGS) entry which is preliminary data.</text>
</comment>
<evidence type="ECO:0000256" key="2">
    <source>
        <dbReference type="ARBA" id="ARBA00007317"/>
    </source>
</evidence>
<dbReference type="PANTHER" id="PTHR43178:SF5">
    <property type="entry name" value="LIPOAMIDE ACYLTRANSFERASE COMPONENT OF BRANCHED-CHAIN ALPHA-KETO ACID DEHYDROGENASE COMPLEX, MITOCHONDRIAL"/>
    <property type="match status" value="1"/>
</dbReference>
<dbReference type="Gene3D" id="2.40.50.100">
    <property type="match status" value="1"/>
</dbReference>
<name>A0ABU2B0W0_9MICC</name>
<proteinExistence type="inferred from homology"/>
<accession>A0ABU2B0W0</accession>
<evidence type="ECO:0000256" key="6">
    <source>
        <dbReference type="RuleBase" id="RU003423"/>
    </source>
</evidence>
<dbReference type="SUPFAM" id="SSF52777">
    <property type="entry name" value="CoA-dependent acyltransferases"/>
    <property type="match status" value="1"/>
</dbReference>
<dbReference type="PROSITE" id="PS50968">
    <property type="entry name" value="BIOTINYL_LIPOYL"/>
    <property type="match status" value="1"/>
</dbReference>
<dbReference type="SUPFAM" id="SSF51230">
    <property type="entry name" value="Single hybrid motif"/>
    <property type="match status" value="1"/>
</dbReference>
<dbReference type="RefSeq" id="WP_310170407.1">
    <property type="nucleotide sequence ID" value="NZ_BAABHE010000002.1"/>
</dbReference>
<dbReference type="PANTHER" id="PTHR43178">
    <property type="entry name" value="DIHYDROLIPOAMIDE ACETYLTRANSFERASE COMPONENT OF PYRUVATE DEHYDROGENASE COMPLEX"/>
    <property type="match status" value="1"/>
</dbReference>
<feature type="domain" description="Peripheral subunit-binding (PSBD)" evidence="9">
    <location>
        <begin position="158"/>
        <end position="195"/>
    </location>
</feature>
<keyword evidence="3 6" id="KW-0808">Transferase</keyword>
<evidence type="ECO:0000313" key="11">
    <source>
        <dbReference type="Proteomes" id="UP001183794"/>
    </source>
</evidence>
<evidence type="ECO:0000259" key="8">
    <source>
        <dbReference type="PROSITE" id="PS50968"/>
    </source>
</evidence>
<comment type="similarity">
    <text evidence="2 6">Belongs to the 2-oxoacid dehydrogenase family.</text>
</comment>